<protein>
    <submittedName>
        <fullName evidence="2">Uncharacterized protein</fullName>
    </submittedName>
</protein>
<accession>A0A3B0J0A1</accession>
<feature type="region of interest" description="Disordered" evidence="1">
    <location>
        <begin position="1"/>
        <end position="32"/>
    </location>
</feature>
<dbReference type="AlphaFoldDB" id="A0A3B0J0A1"/>
<reference evidence="2" key="1">
    <citation type="submission" date="2018-04" db="EMBL/GenBank/DDBJ databases">
        <authorList>
            <person name="Go L.Y."/>
            <person name="Mitchell J.A."/>
        </authorList>
    </citation>
    <scope>NUCLEOTIDE SEQUENCE</scope>
    <source>
        <strain evidence="2">WBAF</strain>
    </source>
</reference>
<name>A0A3B0J0A1_9RICK</name>
<gene>
    <name evidence="2" type="ORF">WBAF_0111</name>
</gene>
<dbReference type="EMBL" id="OUNF01000018">
    <property type="protein sequence ID" value="SPP33716.1"/>
    <property type="molecule type" value="Genomic_DNA"/>
</dbReference>
<evidence type="ECO:0000313" key="2">
    <source>
        <dbReference type="EMBL" id="SPP33716.1"/>
    </source>
</evidence>
<organism evidence="2">
    <name type="scientific">Wolbachia endosymbiont of Aleurodicus floccissimus</name>
    <dbReference type="NCBI Taxonomy" id="2152762"/>
    <lineage>
        <taxon>Bacteria</taxon>
        <taxon>Pseudomonadati</taxon>
        <taxon>Pseudomonadota</taxon>
        <taxon>Alphaproteobacteria</taxon>
        <taxon>Rickettsiales</taxon>
        <taxon>Anaplasmataceae</taxon>
        <taxon>Wolbachieae</taxon>
        <taxon>Wolbachia</taxon>
    </lineage>
</organism>
<feature type="compositionally biased region" description="Basic and acidic residues" evidence="1">
    <location>
        <begin position="1"/>
        <end position="11"/>
    </location>
</feature>
<proteinExistence type="predicted"/>
<sequence>MVKQEKAESEVLVRSVKRPKRERSRGYSDCMC</sequence>
<evidence type="ECO:0000256" key="1">
    <source>
        <dbReference type="SAM" id="MobiDB-lite"/>
    </source>
</evidence>